<proteinExistence type="inferred from homology"/>
<dbReference type="Proteomes" id="UP001222932">
    <property type="component" value="Unassembled WGS sequence"/>
</dbReference>
<gene>
    <name evidence="13" type="ORF">CspeluHIS016_0302560</name>
</gene>
<keyword evidence="9" id="KW-1015">Disulfide bond</keyword>
<keyword evidence="6" id="KW-0560">Oxidoreductase</keyword>
<evidence type="ECO:0000256" key="10">
    <source>
        <dbReference type="ARBA" id="ARBA00023180"/>
    </source>
</evidence>
<reference evidence="13" key="1">
    <citation type="journal article" date="2023" name="BMC Genomics">
        <title>Chromosome-level genome assemblies of Cutaneotrichosporon spp. (Trichosporonales, Basidiomycota) reveal imbalanced evolution between nucleotide sequences and chromosome synteny.</title>
        <authorList>
            <person name="Kobayashi Y."/>
            <person name="Kayamori A."/>
            <person name="Aoki K."/>
            <person name="Shiwa Y."/>
            <person name="Matsutani M."/>
            <person name="Fujita N."/>
            <person name="Sugita T."/>
            <person name="Iwasaki W."/>
            <person name="Tanaka N."/>
            <person name="Takashima M."/>
        </authorList>
    </citation>
    <scope>NUCLEOTIDE SEQUENCE</scope>
    <source>
        <strain evidence="13">HIS016</strain>
    </source>
</reference>
<evidence type="ECO:0000256" key="1">
    <source>
        <dbReference type="ARBA" id="ARBA00001973"/>
    </source>
</evidence>
<dbReference type="Pfam" id="PF22810">
    <property type="entry name" value="LPMO_AA14"/>
    <property type="match status" value="1"/>
</dbReference>
<feature type="signal peptide" evidence="12">
    <location>
        <begin position="1"/>
        <end position="19"/>
    </location>
</feature>
<comment type="cofactor">
    <cofactor evidence="1">
        <name>Cu(2+)</name>
        <dbReference type="ChEBI" id="CHEBI:29036"/>
    </cofactor>
</comment>
<dbReference type="GO" id="GO:0005576">
    <property type="term" value="C:extracellular region"/>
    <property type="evidence" value="ECO:0007669"/>
    <property type="project" value="UniProtKB-SubCell"/>
</dbReference>
<evidence type="ECO:0000256" key="11">
    <source>
        <dbReference type="ARBA" id="ARBA00046340"/>
    </source>
</evidence>
<evidence type="ECO:0000256" key="12">
    <source>
        <dbReference type="SAM" id="SignalP"/>
    </source>
</evidence>
<evidence type="ECO:0000256" key="9">
    <source>
        <dbReference type="ARBA" id="ARBA00023157"/>
    </source>
</evidence>
<evidence type="ECO:0000256" key="6">
    <source>
        <dbReference type="ARBA" id="ARBA00023002"/>
    </source>
</evidence>
<evidence type="ECO:0000256" key="2">
    <source>
        <dbReference type="ARBA" id="ARBA00004613"/>
    </source>
</evidence>
<organism evidence="13 14">
    <name type="scientific">Cutaneotrichosporon spelunceum</name>
    <dbReference type="NCBI Taxonomy" id="1672016"/>
    <lineage>
        <taxon>Eukaryota</taxon>
        <taxon>Fungi</taxon>
        <taxon>Dikarya</taxon>
        <taxon>Basidiomycota</taxon>
        <taxon>Agaricomycotina</taxon>
        <taxon>Tremellomycetes</taxon>
        <taxon>Trichosporonales</taxon>
        <taxon>Trichosporonaceae</taxon>
        <taxon>Cutaneotrichosporon</taxon>
    </lineage>
</organism>
<reference evidence="13" key="2">
    <citation type="submission" date="2023-06" db="EMBL/GenBank/DDBJ databases">
        <authorList>
            <person name="Kobayashi Y."/>
            <person name="Kayamori A."/>
            <person name="Aoki K."/>
            <person name="Shiwa Y."/>
            <person name="Fujita N."/>
            <person name="Sugita T."/>
            <person name="Iwasaki W."/>
            <person name="Tanaka N."/>
            <person name="Takashima M."/>
        </authorList>
    </citation>
    <scope>NUCLEOTIDE SEQUENCE</scope>
    <source>
        <strain evidence="13">HIS016</strain>
    </source>
</reference>
<protein>
    <submittedName>
        <fullName evidence="13">Uncharacterized protein</fullName>
    </submittedName>
</protein>
<dbReference type="EMBL" id="BTCM01000003">
    <property type="protein sequence ID" value="GMK56416.1"/>
    <property type="molecule type" value="Genomic_DNA"/>
</dbReference>
<comment type="caution">
    <text evidence="13">The sequence shown here is derived from an EMBL/GenBank/DDBJ whole genome shotgun (WGS) entry which is preliminary data.</text>
</comment>
<keyword evidence="3" id="KW-0964">Secreted</keyword>
<keyword evidence="4" id="KW-0479">Metal-binding</keyword>
<feature type="chain" id="PRO_5041973912" evidence="12">
    <location>
        <begin position="20"/>
        <end position="310"/>
    </location>
</feature>
<keyword evidence="14" id="KW-1185">Reference proteome</keyword>
<evidence type="ECO:0000313" key="14">
    <source>
        <dbReference type="Proteomes" id="UP001222932"/>
    </source>
</evidence>
<dbReference type="GO" id="GO:0004497">
    <property type="term" value="F:monooxygenase activity"/>
    <property type="evidence" value="ECO:0007669"/>
    <property type="project" value="UniProtKB-KW"/>
</dbReference>
<dbReference type="InterPro" id="IPR054497">
    <property type="entry name" value="LPMO_AA14"/>
</dbReference>
<evidence type="ECO:0000256" key="8">
    <source>
        <dbReference type="ARBA" id="ARBA00023033"/>
    </source>
</evidence>
<evidence type="ECO:0000313" key="13">
    <source>
        <dbReference type="EMBL" id="GMK56416.1"/>
    </source>
</evidence>
<evidence type="ECO:0000256" key="5">
    <source>
        <dbReference type="ARBA" id="ARBA00022729"/>
    </source>
</evidence>
<accession>A0AAD3TTW9</accession>
<keyword evidence="7" id="KW-0186">Copper</keyword>
<dbReference type="AlphaFoldDB" id="A0AAD3TTW9"/>
<keyword evidence="8" id="KW-0503">Monooxygenase</keyword>
<keyword evidence="10" id="KW-0325">Glycoprotein</keyword>
<evidence type="ECO:0000256" key="3">
    <source>
        <dbReference type="ARBA" id="ARBA00022525"/>
    </source>
</evidence>
<evidence type="ECO:0000256" key="4">
    <source>
        <dbReference type="ARBA" id="ARBA00022723"/>
    </source>
</evidence>
<comment type="similarity">
    <text evidence="11">Belongs to the polysaccharide monooxygenase AA14 family.</text>
</comment>
<name>A0AAD3TTW9_9TREE</name>
<sequence length="310" mass="34304">MVAFTALAAATILAIAADAHVSPWHPSMFGFDYPNQSNYPYKTPGPSPNYNNNRPVTPIRLEAHKGEDFWLGNGLRDYPPAPGQFLELKAGGNTFLEVSCNRAWTSYRHPGLTERLPWHACTEEYPLHTVNWFNKEPDNSKLGGVALAIAYTSDEKNVKSSDFTVVSVQYRAVWERVVTFPMPSGMPECPPEGCLCTWNWMHTALNTRNPPPPPGKPDGEGYGFEIFNNLMRCKVVGATNNNNKVGAGQNPVECSKDSSKCVKGPKKPIITWMTSGNTVNMDNNVNYGWPVYNRGYGFSNGAQQEAIVPK</sequence>
<comment type="subcellular location">
    <subcellularLocation>
        <location evidence="2">Secreted</location>
    </subcellularLocation>
</comment>
<dbReference type="GO" id="GO:0046872">
    <property type="term" value="F:metal ion binding"/>
    <property type="evidence" value="ECO:0007669"/>
    <property type="project" value="UniProtKB-KW"/>
</dbReference>
<evidence type="ECO:0000256" key="7">
    <source>
        <dbReference type="ARBA" id="ARBA00023008"/>
    </source>
</evidence>
<keyword evidence="5 12" id="KW-0732">Signal</keyword>